<organism evidence="1 2">
    <name type="scientific">Aspergillus keveii</name>
    <dbReference type="NCBI Taxonomy" id="714993"/>
    <lineage>
        <taxon>Eukaryota</taxon>
        <taxon>Fungi</taxon>
        <taxon>Dikarya</taxon>
        <taxon>Ascomycota</taxon>
        <taxon>Pezizomycotina</taxon>
        <taxon>Eurotiomycetes</taxon>
        <taxon>Eurotiomycetidae</taxon>
        <taxon>Eurotiales</taxon>
        <taxon>Aspergillaceae</taxon>
        <taxon>Aspergillus</taxon>
        <taxon>Aspergillus subgen. Nidulantes</taxon>
    </lineage>
</organism>
<evidence type="ECO:0008006" key="3">
    <source>
        <dbReference type="Google" id="ProtNLM"/>
    </source>
</evidence>
<evidence type="ECO:0000313" key="1">
    <source>
        <dbReference type="EMBL" id="KAL2798962.1"/>
    </source>
</evidence>
<evidence type="ECO:0000313" key="2">
    <source>
        <dbReference type="Proteomes" id="UP001610563"/>
    </source>
</evidence>
<protein>
    <recommendedName>
        <fullName evidence="3">F-box domain-containing protein</fullName>
    </recommendedName>
</protein>
<comment type="caution">
    <text evidence="1">The sequence shown here is derived from an EMBL/GenBank/DDBJ whole genome shotgun (WGS) entry which is preliminary data.</text>
</comment>
<dbReference type="EMBL" id="JBFTWV010000010">
    <property type="protein sequence ID" value="KAL2798962.1"/>
    <property type="molecule type" value="Genomic_DNA"/>
</dbReference>
<name>A0ABR4GJ24_9EURO</name>
<proteinExistence type="predicted"/>
<keyword evidence="2" id="KW-1185">Reference proteome</keyword>
<gene>
    <name evidence="1" type="ORF">BJX66DRAFT_333635</name>
</gene>
<accession>A0ABR4GJ24</accession>
<dbReference type="Proteomes" id="UP001610563">
    <property type="component" value="Unassembled WGS sequence"/>
</dbReference>
<reference evidence="1 2" key="1">
    <citation type="submission" date="2024-07" db="EMBL/GenBank/DDBJ databases">
        <title>Section-level genome sequencing and comparative genomics of Aspergillus sections Usti and Cavernicolus.</title>
        <authorList>
            <consortium name="Lawrence Berkeley National Laboratory"/>
            <person name="Nybo J.L."/>
            <person name="Vesth T.C."/>
            <person name="Theobald S."/>
            <person name="Frisvad J.C."/>
            <person name="Larsen T.O."/>
            <person name="Kjaerboelling I."/>
            <person name="Rothschild-Mancinelli K."/>
            <person name="Lyhne E.K."/>
            <person name="Kogle M.E."/>
            <person name="Barry K."/>
            <person name="Clum A."/>
            <person name="Na H."/>
            <person name="Ledsgaard L."/>
            <person name="Lin J."/>
            <person name="Lipzen A."/>
            <person name="Kuo A."/>
            <person name="Riley R."/>
            <person name="Mondo S."/>
            <person name="Labutti K."/>
            <person name="Haridas S."/>
            <person name="Pangalinan J."/>
            <person name="Salamov A.A."/>
            <person name="Simmons B.A."/>
            <person name="Magnuson J.K."/>
            <person name="Chen J."/>
            <person name="Drula E."/>
            <person name="Henrissat B."/>
            <person name="Wiebenga A."/>
            <person name="Lubbers R.J."/>
            <person name="Gomes A.C."/>
            <person name="Makela M.R."/>
            <person name="Stajich J."/>
            <person name="Grigoriev I.V."/>
            <person name="Mortensen U.H."/>
            <person name="De Vries R.P."/>
            <person name="Baker S.E."/>
            <person name="Andersen M.R."/>
        </authorList>
    </citation>
    <scope>NUCLEOTIDE SEQUENCE [LARGE SCALE GENOMIC DNA]</scope>
    <source>
        <strain evidence="1 2">CBS 209.92</strain>
    </source>
</reference>
<sequence>MHDPANLPPELFDPIIDLAICDRELTENHLCQLSLVNRRWHSFVFPRIYTKWTYDGAVHSFASLWSFVITVLRNPHIASMVRTLFISNWGFNPYQAIGEVFKHTLHDSEYIREAVRRLKVSGLEEQIFRDLERGDCRPLVAVLLISLPNVSTIEAHVPRSDPVLGTVLQWALEQQRSAQEEDGTSPPLACLKSLRLWGEVHVEVNSNRDDTPLFLRDIWPVLLFPRLEVLRLSEIDVEDVKELLQKLGMGEGSSNIRNLTITCYEKTRGTSEDLEALLYLFTRLNSFSFYLVDPGWYGPNYDDSKRCISNPDLWTFLARHHDTLEYLDIFRKPTGGSRYMGRLGPLTDFTRLTHLYIQPKVLFGTGETTDASLSQPLKETLPPSGSALQHLTIDCISGNNLLAVLDIYGDPRENMLLNRTLPALKALRLEADRAHLEELKPEPGWEAFRVSLENAGVAVGFDHGDCWHPRHAVIVGGRLPRGGTCPVLWKESFEMQEQGKIRWEEVRDLIDLRDYSEYSGRYY</sequence>